<accession>A0A4Q4N8B1</accession>
<dbReference type="VEuPathDB" id="FungiDB:CC77DRAFT_1061203"/>
<evidence type="ECO:0000313" key="2">
    <source>
        <dbReference type="Proteomes" id="UP000291422"/>
    </source>
</evidence>
<sequence length="174" mass="19649">MAKNGKDPATSQLTRIPMGDWSRTEYLYIQLQSELLLAVACLPVTPRHIIDDAAQFIGYRNYFASTDAVTGDSPDELGSGVVKGTQAFFDKRDELSGFVMWAIRQTSLAVVRKDPVPSFKSVDITPDMLEVYRQIRERLGFDTYLHDPKLLPELWTFLQDAARKQFPEFSGDPA</sequence>
<name>A0A4Q4N8B1_ALTAL</name>
<comment type="caution">
    <text evidence="1">The sequence shown here is derived from an EMBL/GenBank/DDBJ whole genome shotgun (WGS) entry which is preliminary data.</text>
</comment>
<organism evidence="1 2">
    <name type="scientific">Alternaria alternata</name>
    <name type="common">Alternaria rot fungus</name>
    <name type="synonym">Torula alternata</name>
    <dbReference type="NCBI Taxonomy" id="5599"/>
    <lineage>
        <taxon>Eukaryota</taxon>
        <taxon>Fungi</taxon>
        <taxon>Dikarya</taxon>
        <taxon>Ascomycota</taxon>
        <taxon>Pezizomycotina</taxon>
        <taxon>Dothideomycetes</taxon>
        <taxon>Pleosporomycetidae</taxon>
        <taxon>Pleosporales</taxon>
        <taxon>Pleosporineae</taxon>
        <taxon>Pleosporaceae</taxon>
        <taxon>Alternaria</taxon>
        <taxon>Alternaria sect. Alternaria</taxon>
        <taxon>Alternaria alternata complex</taxon>
    </lineage>
</organism>
<proteinExistence type="predicted"/>
<reference evidence="2" key="1">
    <citation type="journal article" date="2019" name="bioRxiv">
        <title>Genomics, evolutionary history and diagnostics of the Alternaria alternata species group including apple and Asian pear pathotypes.</title>
        <authorList>
            <person name="Armitage A.D."/>
            <person name="Cockerton H.M."/>
            <person name="Sreenivasaprasad S."/>
            <person name="Woodhall J.W."/>
            <person name="Lane C.R."/>
            <person name="Harrison R.J."/>
            <person name="Clarkson J.P."/>
        </authorList>
    </citation>
    <scope>NUCLEOTIDE SEQUENCE [LARGE SCALE GENOMIC DNA]</scope>
    <source>
        <strain evidence="2">FERA 1177</strain>
    </source>
</reference>
<protein>
    <submittedName>
        <fullName evidence="1">Uncharacterized protein</fullName>
    </submittedName>
</protein>
<dbReference type="Proteomes" id="UP000291422">
    <property type="component" value="Unassembled WGS sequence"/>
</dbReference>
<evidence type="ECO:0000313" key="1">
    <source>
        <dbReference type="EMBL" id="RYN71763.1"/>
    </source>
</evidence>
<dbReference type="EMBL" id="PDXD01000030">
    <property type="protein sequence ID" value="RYN71763.1"/>
    <property type="molecule type" value="Genomic_DNA"/>
</dbReference>
<gene>
    <name evidence="1" type="ORF">AA0117_g9213</name>
</gene>
<dbReference type="AlphaFoldDB" id="A0A4Q4N8B1"/>